<dbReference type="RefSeq" id="WP_203934926.1">
    <property type="nucleotide sequence ID" value="NZ_BOPH01000149.1"/>
</dbReference>
<dbReference type="Proteomes" id="UP000635606">
    <property type="component" value="Unassembled WGS sequence"/>
</dbReference>
<name>A0A8J4A600_9ACTN</name>
<dbReference type="AlphaFoldDB" id="A0A8J4A600"/>
<keyword evidence="3" id="KW-1185">Reference proteome</keyword>
<organism evidence="2 3">
    <name type="scientific">Virgisporangium ochraceum</name>
    <dbReference type="NCBI Taxonomy" id="65505"/>
    <lineage>
        <taxon>Bacteria</taxon>
        <taxon>Bacillati</taxon>
        <taxon>Actinomycetota</taxon>
        <taxon>Actinomycetes</taxon>
        <taxon>Micromonosporales</taxon>
        <taxon>Micromonosporaceae</taxon>
        <taxon>Virgisporangium</taxon>
    </lineage>
</organism>
<protein>
    <submittedName>
        <fullName evidence="2">Uncharacterized protein</fullName>
    </submittedName>
</protein>
<accession>A0A8J4A600</accession>
<dbReference type="EMBL" id="BOPH01000149">
    <property type="protein sequence ID" value="GIJ75157.1"/>
    <property type="molecule type" value="Genomic_DNA"/>
</dbReference>
<proteinExistence type="predicted"/>
<evidence type="ECO:0000256" key="1">
    <source>
        <dbReference type="SAM" id="MobiDB-lite"/>
    </source>
</evidence>
<reference evidence="2" key="1">
    <citation type="submission" date="2021-01" db="EMBL/GenBank/DDBJ databases">
        <title>Whole genome shotgun sequence of Virgisporangium ochraceum NBRC 16418.</title>
        <authorList>
            <person name="Komaki H."/>
            <person name="Tamura T."/>
        </authorList>
    </citation>
    <scope>NUCLEOTIDE SEQUENCE</scope>
    <source>
        <strain evidence="2">NBRC 16418</strain>
    </source>
</reference>
<evidence type="ECO:0000313" key="3">
    <source>
        <dbReference type="Proteomes" id="UP000635606"/>
    </source>
</evidence>
<feature type="region of interest" description="Disordered" evidence="1">
    <location>
        <begin position="1"/>
        <end position="41"/>
    </location>
</feature>
<evidence type="ECO:0000313" key="2">
    <source>
        <dbReference type="EMBL" id="GIJ75157.1"/>
    </source>
</evidence>
<gene>
    <name evidence="2" type="ORF">Voc01_100740</name>
</gene>
<sequence length="65" mass="7082">MTLINHHLASPFLSPRSGGAAREEPPMPFDDSEDGRRRLRDPFAVDSTAVARATTERITTDGEAS</sequence>
<comment type="caution">
    <text evidence="2">The sequence shown here is derived from an EMBL/GenBank/DDBJ whole genome shotgun (WGS) entry which is preliminary data.</text>
</comment>